<gene>
    <name evidence="4" type="ORF">PG996_007232</name>
</gene>
<accession>A0ABR1VD03</accession>
<evidence type="ECO:0000259" key="3">
    <source>
        <dbReference type="Pfam" id="PF25053"/>
    </source>
</evidence>
<evidence type="ECO:0000256" key="1">
    <source>
        <dbReference type="SAM" id="Coils"/>
    </source>
</evidence>
<evidence type="ECO:0000313" key="4">
    <source>
        <dbReference type="EMBL" id="KAK8068120.1"/>
    </source>
</evidence>
<protein>
    <recommendedName>
        <fullName evidence="3">DUF7791 domain-containing protein</fullName>
    </recommendedName>
</protein>
<feature type="coiled-coil region" evidence="1">
    <location>
        <begin position="32"/>
        <end position="83"/>
    </location>
</feature>
<sequence>MDAHHIKQDSKLDEIRNTVNRFWPSNNHNTSKQNTTRDVTALEEQMSKLSIATQDIRKRLAVIRSLQNREQGTRRDEDALEQATHSGVDLKFCLFIDGLDEHDGDHVELCGKLQRMVQPRRLKICASSRPWNAFNDSWGQLDNTMLRIHDLTHEDIRAISISQLSSHPRWNNLKGQPKSGNLIINEITERSSGVFLWVSIVTKLLREGLTNDDSIPDLLQRLEQFPVDLKDFFKHILDSVEPFYHQKMAGALRIAITASQPLKYPFYSFHDDEYDDEDHSLKKRVKTKPYKEWTLRKMRNKVVRRLNGYCRGLLEVKNEQVNLLHRTVSDFLRTPEMLEYLENKSRPGFRPDKSILSATLAVIKELYPTIIDQDGPNAITDLVKTGLESAQSLDLSYLHDIRVYFSLLEDLEKTLAFLNARSREFTRSNPTHTQGQAASAYFRSWVLKYCLLRYLPSRLEEDPMYLRLDNNEDPNETYDNGGETPWTRLCSTIDNDKDLHKPFDTKVFMLFLKHGANPNSRILDNDSGYFEIAWARFFAASPTFSGDRAEQDQYLAARSLFFEGDIDLGMPVKGVLNSDGSVLEGVMALSFLLHFLSHLSKRSVPSGAVEEAETGLGSYVDKRLVASACLKLLIKANGEDWPMGQVWEAVEQALGTAQRKWMETRYADAVGSPPDQGRRYSRKKRTIDAIGGPSAKRAKSRA</sequence>
<dbReference type="EMBL" id="JAQQWM010000004">
    <property type="protein sequence ID" value="KAK8068120.1"/>
    <property type="molecule type" value="Genomic_DNA"/>
</dbReference>
<organism evidence="4 5">
    <name type="scientific">Apiospora saccharicola</name>
    <dbReference type="NCBI Taxonomy" id="335842"/>
    <lineage>
        <taxon>Eukaryota</taxon>
        <taxon>Fungi</taxon>
        <taxon>Dikarya</taxon>
        <taxon>Ascomycota</taxon>
        <taxon>Pezizomycotina</taxon>
        <taxon>Sordariomycetes</taxon>
        <taxon>Xylariomycetidae</taxon>
        <taxon>Amphisphaeriales</taxon>
        <taxon>Apiosporaceae</taxon>
        <taxon>Apiospora</taxon>
    </lineage>
</organism>
<dbReference type="Pfam" id="PF25053">
    <property type="entry name" value="DUF7791"/>
    <property type="match status" value="1"/>
</dbReference>
<keyword evidence="5" id="KW-1185">Reference proteome</keyword>
<comment type="caution">
    <text evidence="4">The sequence shown here is derived from an EMBL/GenBank/DDBJ whole genome shotgun (WGS) entry which is preliminary data.</text>
</comment>
<dbReference type="PANTHER" id="PTHR10039">
    <property type="entry name" value="AMELOGENIN"/>
    <property type="match status" value="1"/>
</dbReference>
<feature type="region of interest" description="Disordered" evidence="2">
    <location>
        <begin position="667"/>
        <end position="702"/>
    </location>
</feature>
<dbReference type="Proteomes" id="UP001446871">
    <property type="component" value="Unassembled WGS sequence"/>
</dbReference>
<proteinExistence type="predicted"/>
<keyword evidence="1" id="KW-0175">Coiled coil</keyword>
<evidence type="ECO:0000256" key="2">
    <source>
        <dbReference type="SAM" id="MobiDB-lite"/>
    </source>
</evidence>
<reference evidence="4 5" key="1">
    <citation type="submission" date="2023-01" db="EMBL/GenBank/DDBJ databases">
        <title>Analysis of 21 Apiospora genomes using comparative genomics revels a genus with tremendous synthesis potential of carbohydrate active enzymes and secondary metabolites.</title>
        <authorList>
            <person name="Sorensen T."/>
        </authorList>
    </citation>
    <scope>NUCLEOTIDE SEQUENCE [LARGE SCALE GENOMIC DNA]</scope>
    <source>
        <strain evidence="4 5">CBS 83171</strain>
    </source>
</reference>
<dbReference type="PANTHER" id="PTHR10039:SF5">
    <property type="entry name" value="NACHT DOMAIN-CONTAINING PROTEIN"/>
    <property type="match status" value="1"/>
</dbReference>
<name>A0ABR1VD03_9PEZI</name>
<dbReference type="InterPro" id="IPR056693">
    <property type="entry name" value="DUF7791"/>
</dbReference>
<feature type="domain" description="DUF7791" evidence="3">
    <location>
        <begin position="239"/>
        <end position="368"/>
    </location>
</feature>
<evidence type="ECO:0000313" key="5">
    <source>
        <dbReference type="Proteomes" id="UP001446871"/>
    </source>
</evidence>